<organism evidence="1 2">
    <name type="scientific">Ajellomyces capsulatus</name>
    <name type="common">Darling's disease fungus</name>
    <name type="synonym">Histoplasma capsulatum</name>
    <dbReference type="NCBI Taxonomy" id="5037"/>
    <lineage>
        <taxon>Eukaryota</taxon>
        <taxon>Fungi</taxon>
        <taxon>Dikarya</taxon>
        <taxon>Ascomycota</taxon>
        <taxon>Pezizomycotina</taxon>
        <taxon>Eurotiomycetes</taxon>
        <taxon>Eurotiomycetidae</taxon>
        <taxon>Onygenales</taxon>
        <taxon>Ajellomycetaceae</taxon>
        <taxon>Histoplasma</taxon>
    </lineage>
</organism>
<dbReference type="VEuPathDB" id="FungiDB:I7I52_06957"/>
<dbReference type="EMBL" id="JAEVHI010000003">
    <property type="protein sequence ID" value="KAG5296337.1"/>
    <property type="molecule type" value="Genomic_DNA"/>
</dbReference>
<accession>A0A8H7YUF2</accession>
<evidence type="ECO:0000313" key="2">
    <source>
        <dbReference type="Proteomes" id="UP000670092"/>
    </source>
</evidence>
<evidence type="ECO:0000313" key="1">
    <source>
        <dbReference type="EMBL" id="KAG5296337.1"/>
    </source>
</evidence>
<reference evidence="1 2" key="1">
    <citation type="submission" date="2021-01" db="EMBL/GenBank/DDBJ databases">
        <title>Chromosome-level genome assembly of a human fungal pathogen reveals clustering of transcriptionally co-regulated genes.</title>
        <authorList>
            <person name="Voorhies M."/>
            <person name="Cohen S."/>
            <person name="Shea T.P."/>
            <person name="Petrus S."/>
            <person name="Munoz J.F."/>
            <person name="Poplawski S."/>
            <person name="Goldman W.E."/>
            <person name="Michael T."/>
            <person name="Cuomo C.A."/>
            <person name="Sil A."/>
            <person name="Beyhan S."/>
        </authorList>
    </citation>
    <scope>NUCLEOTIDE SEQUENCE [LARGE SCALE GENOMIC DNA]</scope>
    <source>
        <strain evidence="1 2">G184AR</strain>
    </source>
</reference>
<comment type="caution">
    <text evidence="1">The sequence shown here is derived from an EMBL/GenBank/DDBJ whole genome shotgun (WGS) entry which is preliminary data.</text>
</comment>
<dbReference type="Proteomes" id="UP000670092">
    <property type="component" value="Unassembled WGS sequence"/>
</dbReference>
<proteinExistence type="predicted"/>
<sequence>MYAGYKRRCVVLTSRPLIGQSSSSAPSPATQQRRRCCCTCWRYPLPFDKHHPVLMVVPSCSTHGG</sequence>
<protein>
    <submittedName>
        <fullName evidence="1">Uncharacterized protein</fullName>
    </submittedName>
</protein>
<name>A0A8H7YUF2_AJECA</name>
<gene>
    <name evidence="1" type="ORF">I7I52_06957</name>
</gene>
<dbReference type="AlphaFoldDB" id="A0A8H7YUF2"/>